<dbReference type="InterPro" id="IPR018289">
    <property type="entry name" value="MULE_transposase_dom"/>
</dbReference>
<dbReference type="OrthoDB" id="785835at2759"/>
<dbReference type="Proteomes" id="UP000604825">
    <property type="component" value="Unassembled WGS sequence"/>
</dbReference>
<sequence>MAGVRRLEGAPAPDYGPDEEFSVEVHHGGFFCGSVKDQVYLDGKVDWFDNCKVQHWRFSSIQEISVMLGYGIEKLTVLWLLPEMVVSSGLRIIDSDAETLIIKQVAYHVNNFVLYFDIYKSFKTSDWDDNVVNPGKPAAERHDDDDGDFVASDDDGSVDGDFVDSDYEVDHEDDDFFWDNVDDGVVDEGAGMGIVVSKGYKRNAPVGKENMAERQWDEISTDEDELELPDSNGEGKVGANMSSFRPEDIENPIFKLGMKFDSIELLRKAISEYSIKERVEIKMPWNDKKRIKAHCDKKWELKRCTAKWPANKYLDRFRADEKMSLTNFGKTVQLELNLTISRMKLCRARRKAWEIIYGDEVKQFNELRNYGHELRRTNPGSTFFLTCLDGFFSTLYMSMDACKRGFLTGCRPVICLDGCHIKTKFGGQLLTAIGIDPNDCIFPLAIAVVEVECLTSWKWFLETLKEDLGIENTTPWTIMTEKTKGLIPLVQISVSRVEHGLHVEHLCTITSQANSEERTSRISFGGVQELNTVVRWNQEMDKMRVLKEGCPCMVRKDATKHMAKKCECRRWDLIGIPCSHAIACLKHERILEDSVLPHCYSIEAFQNAYNFQIFSCSDKTNWQNVGGTEVKPPKYEKKLGRPSKARKKAPHEQQGRNGPRLSKHGVTMHCSHCGKPDHNVARCAAKEAGEPAVQKRKRSAVQQAHEEARHQEEYQEVYTAEAETEATMSQVDNPMLSQLLDEASQTMRQHPVSQPVPDSAYIVSNVPPARQIQMTTATKAGRTSRTKKAANQKKRQ</sequence>
<feature type="region of interest" description="Disordered" evidence="5">
    <location>
        <begin position="133"/>
        <end position="155"/>
    </location>
</feature>
<dbReference type="PANTHER" id="PTHR31973">
    <property type="entry name" value="POLYPROTEIN, PUTATIVE-RELATED"/>
    <property type="match status" value="1"/>
</dbReference>
<evidence type="ECO:0000256" key="1">
    <source>
        <dbReference type="ARBA" id="ARBA00022723"/>
    </source>
</evidence>
<dbReference type="Pfam" id="PF10551">
    <property type="entry name" value="MULE"/>
    <property type="match status" value="1"/>
</dbReference>
<feature type="region of interest" description="Disordered" evidence="5">
    <location>
        <begin position="766"/>
        <end position="796"/>
    </location>
</feature>
<feature type="compositionally biased region" description="Basic residues" evidence="5">
    <location>
        <begin position="640"/>
        <end position="649"/>
    </location>
</feature>
<evidence type="ECO:0000313" key="7">
    <source>
        <dbReference type="EMBL" id="CAD6206977.1"/>
    </source>
</evidence>
<feature type="compositionally biased region" description="Polar residues" evidence="5">
    <location>
        <begin position="772"/>
        <end position="781"/>
    </location>
</feature>
<dbReference type="AlphaFoldDB" id="A0A811MIS2"/>
<dbReference type="SMART" id="SM00575">
    <property type="entry name" value="ZnF_PMZ"/>
    <property type="match status" value="1"/>
</dbReference>
<dbReference type="Pfam" id="PF04434">
    <property type="entry name" value="SWIM"/>
    <property type="match status" value="1"/>
</dbReference>
<feature type="region of interest" description="Disordered" evidence="5">
    <location>
        <begin position="220"/>
        <end position="242"/>
    </location>
</feature>
<keyword evidence="1" id="KW-0479">Metal-binding</keyword>
<evidence type="ECO:0000256" key="3">
    <source>
        <dbReference type="ARBA" id="ARBA00022833"/>
    </source>
</evidence>
<name>A0A811MIS2_9POAL</name>
<evidence type="ECO:0000259" key="6">
    <source>
        <dbReference type="PROSITE" id="PS50966"/>
    </source>
</evidence>
<dbReference type="InterPro" id="IPR006564">
    <property type="entry name" value="Znf_PMZ"/>
</dbReference>
<gene>
    <name evidence="7" type="ORF">NCGR_LOCUS4604</name>
</gene>
<dbReference type="InterPro" id="IPR007527">
    <property type="entry name" value="Znf_SWIM"/>
</dbReference>
<dbReference type="Pfam" id="PF26130">
    <property type="entry name" value="PB1-like"/>
    <property type="match status" value="1"/>
</dbReference>
<evidence type="ECO:0000313" key="8">
    <source>
        <dbReference type="Proteomes" id="UP000604825"/>
    </source>
</evidence>
<proteinExistence type="predicted"/>
<dbReference type="InterPro" id="IPR004332">
    <property type="entry name" value="Transposase_MuDR"/>
</dbReference>
<dbReference type="EMBL" id="CAJGYO010000001">
    <property type="protein sequence ID" value="CAD6206977.1"/>
    <property type="molecule type" value="Genomic_DNA"/>
</dbReference>
<dbReference type="InterPro" id="IPR058594">
    <property type="entry name" value="PB1-like_dom_pln"/>
</dbReference>
<dbReference type="Pfam" id="PF03108">
    <property type="entry name" value="DBD_Tnp_Mut"/>
    <property type="match status" value="1"/>
</dbReference>
<keyword evidence="2 4" id="KW-0863">Zinc-finger</keyword>
<dbReference type="GO" id="GO:0008270">
    <property type="term" value="F:zinc ion binding"/>
    <property type="evidence" value="ECO:0007669"/>
    <property type="project" value="UniProtKB-KW"/>
</dbReference>
<evidence type="ECO:0000256" key="5">
    <source>
        <dbReference type="SAM" id="MobiDB-lite"/>
    </source>
</evidence>
<dbReference type="PANTHER" id="PTHR31973:SF191">
    <property type="entry name" value="OS05G0489400 PROTEIN"/>
    <property type="match status" value="1"/>
</dbReference>
<feature type="compositionally biased region" description="Acidic residues" evidence="5">
    <location>
        <begin position="145"/>
        <end position="155"/>
    </location>
</feature>
<dbReference type="PROSITE" id="PS50966">
    <property type="entry name" value="ZF_SWIM"/>
    <property type="match status" value="1"/>
</dbReference>
<comment type="caution">
    <text evidence="7">The sequence shown here is derived from an EMBL/GenBank/DDBJ whole genome shotgun (WGS) entry which is preliminary data.</text>
</comment>
<protein>
    <recommendedName>
        <fullName evidence="6">SWIM-type domain-containing protein</fullName>
    </recommendedName>
</protein>
<reference evidence="7" key="1">
    <citation type="submission" date="2020-10" db="EMBL/GenBank/DDBJ databases">
        <authorList>
            <person name="Han B."/>
            <person name="Lu T."/>
            <person name="Zhao Q."/>
            <person name="Huang X."/>
            <person name="Zhao Y."/>
        </authorList>
    </citation>
    <scope>NUCLEOTIDE SEQUENCE</scope>
</reference>
<keyword evidence="3" id="KW-0862">Zinc</keyword>
<feature type="domain" description="SWIM-type" evidence="6">
    <location>
        <begin position="552"/>
        <end position="589"/>
    </location>
</feature>
<evidence type="ECO:0000256" key="2">
    <source>
        <dbReference type="ARBA" id="ARBA00022771"/>
    </source>
</evidence>
<organism evidence="7 8">
    <name type="scientific">Miscanthus lutarioriparius</name>
    <dbReference type="NCBI Taxonomy" id="422564"/>
    <lineage>
        <taxon>Eukaryota</taxon>
        <taxon>Viridiplantae</taxon>
        <taxon>Streptophyta</taxon>
        <taxon>Embryophyta</taxon>
        <taxon>Tracheophyta</taxon>
        <taxon>Spermatophyta</taxon>
        <taxon>Magnoliopsida</taxon>
        <taxon>Liliopsida</taxon>
        <taxon>Poales</taxon>
        <taxon>Poaceae</taxon>
        <taxon>PACMAD clade</taxon>
        <taxon>Panicoideae</taxon>
        <taxon>Andropogonodae</taxon>
        <taxon>Andropogoneae</taxon>
        <taxon>Saccharinae</taxon>
        <taxon>Miscanthus</taxon>
    </lineage>
</organism>
<keyword evidence="8" id="KW-1185">Reference proteome</keyword>
<feature type="compositionally biased region" description="Basic residues" evidence="5">
    <location>
        <begin position="782"/>
        <end position="796"/>
    </location>
</feature>
<accession>A0A811MIS2</accession>
<evidence type="ECO:0000256" key="4">
    <source>
        <dbReference type="PROSITE-ProRule" id="PRU00325"/>
    </source>
</evidence>
<feature type="region of interest" description="Disordered" evidence="5">
    <location>
        <begin position="627"/>
        <end position="664"/>
    </location>
</feature>